<keyword evidence="2" id="KW-1185">Reference proteome</keyword>
<dbReference type="Pfam" id="PF09344">
    <property type="entry name" value="Cas_CT1975"/>
    <property type="match status" value="1"/>
</dbReference>
<dbReference type="KEGG" id="lpil:LIP_1462"/>
<reference evidence="2" key="2">
    <citation type="journal article" date="2016" name="Int. J. Syst. Evol. Microbiol.">
        <title>Complete genome sequence and cell structure of Limnochorda pilosa, a Gram-negative spore-former within the phylum Firmicutes.</title>
        <authorList>
            <person name="Watanabe M."/>
            <person name="Kojima H."/>
            <person name="Fukui M."/>
        </authorList>
    </citation>
    <scope>NUCLEOTIDE SEQUENCE [LARGE SCALE GENOMIC DNA]</scope>
    <source>
        <strain evidence="2">HC45</strain>
    </source>
</reference>
<reference evidence="2" key="1">
    <citation type="submission" date="2015-07" db="EMBL/GenBank/DDBJ databases">
        <title>Complete genome sequence and phylogenetic analysis of Limnochorda pilosa.</title>
        <authorList>
            <person name="Watanabe M."/>
            <person name="Kojima H."/>
            <person name="Fukui M."/>
        </authorList>
    </citation>
    <scope>NUCLEOTIDE SEQUENCE [LARGE SCALE GENOMIC DNA]</scope>
    <source>
        <strain evidence="2">HC45</strain>
    </source>
</reference>
<dbReference type="AlphaFoldDB" id="A0A0K2SJM2"/>
<dbReference type="NCBIfam" id="TIGR01869">
    <property type="entry name" value="casC_Cse4"/>
    <property type="match status" value="1"/>
</dbReference>
<dbReference type="InterPro" id="IPR010148">
    <property type="entry name" value="CRISPR-assoc_prot_CT1975"/>
</dbReference>
<dbReference type="EMBL" id="AP014924">
    <property type="protein sequence ID" value="BAS27311.1"/>
    <property type="molecule type" value="Genomic_DNA"/>
</dbReference>
<dbReference type="Proteomes" id="UP000065807">
    <property type="component" value="Chromosome"/>
</dbReference>
<gene>
    <name evidence="1" type="ORF">LIP_1462</name>
</gene>
<accession>A0A0K2SJM2</accession>
<sequence length="387" mass="42364">MLVELHIVQNFAPSNLNRDDTNAPKDCEFGGYRRARISSQSVKRAIRTYFKEAGLLGDAELSVRTKRLVEELSRRLAARGRGPEEAHQVAVTVVNGIPASTDSDDKTEYLLFLGDREVDALAGVCDQHWDALLQVGERSSEAANRREAKKAAKAAVDAVRQHIVGALNGGKAVDLALFGRMIADLPDRNVDAACQVAHCISTHRVNTEFDFYTAVDDLRPEDTQGADMMGTIEFNSACYYRYANVDVDQLISNLDGDEELAKRGLRAFLVAAAQAVPTGKQNSMAAHNPPSLVYTVVRKTSRWPWNLANAFVQPVRPRVDEDLIARSISALIDYASRLKAAYGTDTIAAEHALTLDELGWPDPAPRRAGTLDDLVSNTVNAAFNRGT</sequence>
<dbReference type="STRING" id="1555112.LIP_1462"/>
<evidence type="ECO:0000313" key="1">
    <source>
        <dbReference type="EMBL" id="BAS27311.1"/>
    </source>
</evidence>
<dbReference type="RefSeq" id="WP_082725975.1">
    <property type="nucleotide sequence ID" value="NZ_AP014924.1"/>
</dbReference>
<name>A0A0K2SJM2_LIMPI</name>
<organism evidence="1 2">
    <name type="scientific">Limnochorda pilosa</name>
    <dbReference type="NCBI Taxonomy" id="1555112"/>
    <lineage>
        <taxon>Bacteria</taxon>
        <taxon>Bacillati</taxon>
        <taxon>Bacillota</taxon>
        <taxon>Limnochordia</taxon>
        <taxon>Limnochordales</taxon>
        <taxon>Limnochordaceae</taxon>
        <taxon>Limnochorda</taxon>
    </lineage>
</organism>
<protein>
    <submittedName>
        <fullName evidence="1">CRISPR-associated protein Cse4</fullName>
    </submittedName>
</protein>
<dbReference type="PATRIC" id="fig|1555112.3.peg.1498"/>
<dbReference type="OrthoDB" id="6063at2"/>
<evidence type="ECO:0000313" key="2">
    <source>
        <dbReference type="Proteomes" id="UP000065807"/>
    </source>
</evidence>
<proteinExistence type="predicted"/>